<feature type="transmembrane region" description="Helical" evidence="1">
    <location>
        <begin position="387"/>
        <end position="409"/>
    </location>
</feature>
<feature type="transmembrane region" description="Helical" evidence="1">
    <location>
        <begin position="456"/>
        <end position="484"/>
    </location>
</feature>
<feature type="transmembrane region" description="Helical" evidence="1">
    <location>
        <begin position="56"/>
        <end position="75"/>
    </location>
</feature>
<evidence type="ECO:0008006" key="3">
    <source>
        <dbReference type="Google" id="ProtNLM"/>
    </source>
</evidence>
<sequence>MDEKKLGCLYINTKSDVPVPSAKKDFMVWIGPVMMTVALGLGTSEVILYPHLTSRFGVGWLGLMILTLFLQTVWAQELARWTVVSGEHAVQGNARILSYPGALISISLFMFLAFMLPAWATSAASALREILNWPVDVRTGTVFWAYVTFIIVFLVAFLSKVARKYIEHIATWTTVFAWIILILAAGTAIRSETIIRMFHSLFVWQVPKDMDWWVLGSTIAWVGAGPTLIWYTYWMRDAGWGMAGYVDAIPGWFGKSANPVGTGYIPEKNGENLSKLKIWIRRSHIVLWIGYFIGSLFTIFIFVGLSDSILRPAGLIPKGFDVVKHQAQFFVIPLGKIGLFLFLLMAWLLFFNTQLTTAEAIVRQNADITWNISERLRGFYKNDIKNVYFLWWLIYLVISFVLIGVQYFVKGANPFAYVTIAAMLSFISLLFSMIATFIGTLSLYHQEIIGKVRPNIIWTIILGIGSVVHSYIIIRAIGFFFGFWR</sequence>
<feature type="transmembrane region" description="Helical" evidence="1">
    <location>
        <begin position="170"/>
        <end position="189"/>
    </location>
</feature>
<feature type="transmembrane region" description="Helical" evidence="1">
    <location>
        <begin position="140"/>
        <end position="158"/>
    </location>
</feature>
<evidence type="ECO:0000256" key="1">
    <source>
        <dbReference type="SAM" id="Phobius"/>
    </source>
</evidence>
<comment type="caution">
    <text evidence="2">The sequence shown here is derived from an EMBL/GenBank/DDBJ whole genome shotgun (WGS) entry which is preliminary data.</text>
</comment>
<feature type="transmembrane region" description="Helical" evidence="1">
    <location>
        <begin position="26"/>
        <end position="50"/>
    </location>
</feature>
<reference evidence="2" key="1">
    <citation type="journal article" date="2020" name="mSystems">
        <title>Genome- and Community-Level Interaction Insights into Carbon Utilization and Element Cycling Functions of Hydrothermarchaeota in Hydrothermal Sediment.</title>
        <authorList>
            <person name="Zhou Z."/>
            <person name="Liu Y."/>
            <person name="Xu W."/>
            <person name="Pan J."/>
            <person name="Luo Z.H."/>
            <person name="Li M."/>
        </authorList>
    </citation>
    <scope>NUCLEOTIDE SEQUENCE [LARGE SCALE GENOMIC DNA]</scope>
    <source>
        <strain evidence="2">SpSt-258</strain>
    </source>
</reference>
<feature type="transmembrane region" description="Helical" evidence="1">
    <location>
        <begin position="96"/>
        <end position="120"/>
    </location>
</feature>
<feature type="transmembrane region" description="Helical" evidence="1">
    <location>
        <begin position="326"/>
        <end position="350"/>
    </location>
</feature>
<keyword evidence="1" id="KW-0812">Transmembrane</keyword>
<organism evidence="2">
    <name type="scientific">candidate division WOR-3 bacterium</name>
    <dbReference type="NCBI Taxonomy" id="2052148"/>
    <lineage>
        <taxon>Bacteria</taxon>
        <taxon>Bacteria division WOR-3</taxon>
    </lineage>
</organism>
<evidence type="ECO:0000313" key="2">
    <source>
        <dbReference type="EMBL" id="HDY59038.1"/>
    </source>
</evidence>
<accession>A0A7V0Z5J7</accession>
<keyword evidence="1" id="KW-1133">Transmembrane helix</keyword>
<name>A0A7V0Z5J7_UNCW3</name>
<proteinExistence type="predicted"/>
<gene>
    <name evidence="2" type="ORF">ENP86_05755</name>
</gene>
<feature type="transmembrane region" description="Helical" evidence="1">
    <location>
        <begin position="285"/>
        <end position="306"/>
    </location>
</feature>
<feature type="transmembrane region" description="Helical" evidence="1">
    <location>
        <begin position="415"/>
        <end position="444"/>
    </location>
</feature>
<protein>
    <recommendedName>
        <fullName evidence="3">Divalent metal cation transporter</fullName>
    </recommendedName>
</protein>
<dbReference type="NCBIfam" id="NF037982">
    <property type="entry name" value="Nramp_1"/>
    <property type="match status" value="1"/>
</dbReference>
<feature type="transmembrane region" description="Helical" evidence="1">
    <location>
        <begin position="212"/>
        <end position="233"/>
    </location>
</feature>
<dbReference type="EMBL" id="DSKY01000014">
    <property type="protein sequence ID" value="HDY59038.1"/>
    <property type="molecule type" value="Genomic_DNA"/>
</dbReference>
<dbReference type="AlphaFoldDB" id="A0A7V0Z5J7"/>
<keyword evidence="1" id="KW-0472">Membrane</keyword>